<keyword evidence="2" id="KW-0805">Transcription regulation</keyword>
<name>A0A239MM25_9PSED</name>
<dbReference type="InterPro" id="IPR014710">
    <property type="entry name" value="RmlC-like_jellyroll"/>
</dbReference>
<protein>
    <submittedName>
        <fullName evidence="7">Transcriptional regulator, AraC family</fullName>
    </submittedName>
</protein>
<dbReference type="PROSITE" id="PS01124">
    <property type="entry name" value="HTH_ARAC_FAMILY_2"/>
    <property type="match status" value="1"/>
</dbReference>
<dbReference type="GO" id="GO:0043565">
    <property type="term" value="F:sequence-specific DNA binding"/>
    <property type="evidence" value="ECO:0007669"/>
    <property type="project" value="InterPro"/>
</dbReference>
<dbReference type="FunFam" id="1.10.10.60:FF:000132">
    <property type="entry name" value="AraC family transcriptional regulator"/>
    <property type="match status" value="1"/>
</dbReference>
<dbReference type="GO" id="GO:0003700">
    <property type="term" value="F:DNA-binding transcription factor activity"/>
    <property type="evidence" value="ECO:0007669"/>
    <property type="project" value="InterPro"/>
</dbReference>
<evidence type="ECO:0000256" key="2">
    <source>
        <dbReference type="ARBA" id="ARBA00023015"/>
    </source>
</evidence>
<dbReference type="SUPFAM" id="SSF46689">
    <property type="entry name" value="Homeodomain-like"/>
    <property type="match status" value="1"/>
</dbReference>
<dbReference type="InterPro" id="IPR011051">
    <property type="entry name" value="RmlC_Cupin_sf"/>
</dbReference>
<dbReference type="SMART" id="SM00342">
    <property type="entry name" value="HTH_ARAC"/>
    <property type="match status" value="1"/>
</dbReference>
<dbReference type="InterPro" id="IPR018060">
    <property type="entry name" value="HTH_AraC"/>
</dbReference>
<sequence length="284" mass="31879">MSRRPDWRLYFVPDNSPRHPDMPTKKYIPLPLPDHQALPAPLYFRYDEFGADTHSAPHSHPWGQLNYASHGVMQLDVGGQRFLSPPQYAVWVPPGVEHGCYNREAIVYRSLYVSAELSRQLPASPCTLQIGDILKAILNDFAARGVNIPESAADRRLAQVVLDQLKASPCREDYLPFAQSAQLGELLAALQAEPGDNRALADWARQVHSTERTLARMCQRELGMSFGEWRQRLRFLAAIEALEAGRGVQEIAFDLGYSSASAFIAMFRRQAGTTPEQYRLSSRG</sequence>
<evidence type="ECO:0000313" key="10">
    <source>
        <dbReference type="Proteomes" id="UP000199693"/>
    </source>
</evidence>
<organism evidence="7 10">
    <name type="scientific">Pseudomonas delhiensis</name>
    <dbReference type="NCBI Taxonomy" id="366289"/>
    <lineage>
        <taxon>Bacteria</taxon>
        <taxon>Pseudomonadati</taxon>
        <taxon>Pseudomonadota</taxon>
        <taxon>Gammaproteobacteria</taxon>
        <taxon>Pseudomonadales</taxon>
        <taxon>Pseudomonadaceae</taxon>
        <taxon>Pseudomonas</taxon>
    </lineage>
</organism>
<dbReference type="InterPro" id="IPR003313">
    <property type="entry name" value="AraC-bd"/>
</dbReference>
<evidence type="ECO:0000256" key="1">
    <source>
        <dbReference type="ARBA" id="ARBA00022491"/>
    </source>
</evidence>
<dbReference type="AlphaFoldDB" id="A0A239MM25"/>
<gene>
    <name evidence="7" type="ORF">SAMN05216189_100346</name>
    <name evidence="8" type="ORF">SAMN06295949_12745</name>
</gene>
<proteinExistence type="predicted"/>
<reference evidence="8 9" key="2">
    <citation type="submission" date="2017-06" db="EMBL/GenBank/DDBJ databases">
        <authorList>
            <person name="Varghese N."/>
            <person name="Submissions S."/>
        </authorList>
    </citation>
    <scope>NUCLEOTIDE SEQUENCE [LARGE SCALE GENOMIC DNA]</scope>
    <source>
        <strain evidence="8 9">RLD-1</strain>
    </source>
</reference>
<keyword evidence="1" id="KW-0678">Repressor</keyword>
<keyword evidence="4" id="KW-0010">Activator</keyword>
<dbReference type="PANTHER" id="PTHR11019">
    <property type="entry name" value="HTH-TYPE TRANSCRIPTIONAL REGULATOR NIMR"/>
    <property type="match status" value="1"/>
</dbReference>
<dbReference type="EMBL" id="FNEC01000003">
    <property type="protein sequence ID" value="SDI21159.1"/>
    <property type="molecule type" value="Genomic_DNA"/>
</dbReference>
<evidence type="ECO:0000313" key="7">
    <source>
        <dbReference type="EMBL" id="SDI21159.1"/>
    </source>
</evidence>
<dbReference type="InterPro" id="IPR009057">
    <property type="entry name" value="Homeodomain-like_sf"/>
</dbReference>
<dbReference type="Proteomes" id="UP000199693">
    <property type="component" value="Unassembled WGS sequence"/>
</dbReference>
<reference evidence="7 10" key="1">
    <citation type="submission" date="2016-10" db="EMBL/GenBank/DDBJ databases">
        <authorList>
            <person name="de Groot N.N."/>
        </authorList>
    </citation>
    <scope>NUCLEOTIDE SEQUENCE [LARGE SCALE GENOMIC DNA]</scope>
    <source>
        <strain evidence="7 10">CCM 7361</strain>
    </source>
</reference>
<dbReference type="Gene3D" id="1.10.10.60">
    <property type="entry name" value="Homeodomain-like"/>
    <property type="match status" value="1"/>
</dbReference>
<feature type="domain" description="HTH araC/xylS-type" evidence="6">
    <location>
        <begin position="184"/>
        <end position="281"/>
    </location>
</feature>
<keyword evidence="5" id="KW-0804">Transcription</keyword>
<evidence type="ECO:0000256" key="5">
    <source>
        <dbReference type="ARBA" id="ARBA00023163"/>
    </source>
</evidence>
<accession>A0A239MM25</accession>
<evidence type="ECO:0000259" key="6">
    <source>
        <dbReference type="PROSITE" id="PS01124"/>
    </source>
</evidence>
<keyword evidence="3" id="KW-0238">DNA-binding</keyword>
<dbReference type="Gene3D" id="2.60.120.10">
    <property type="entry name" value="Jelly Rolls"/>
    <property type="match status" value="1"/>
</dbReference>
<dbReference type="PRINTS" id="PR00032">
    <property type="entry name" value="HTHARAC"/>
</dbReference>
<evidence type="ECO:0000256" key="3">
    <source>
        <dbReference type="ARBA" id="ARBA00023125"/>
    </source>
</evidence>
<dbReference type="Pfam" id="PF12833">
    <property type="entry name" value="HTH_18"/>
    <property type="match status" value="1"/>
</dbReference>
<dbReference type="Proteomes" id="UP000198309">
    <property type="component" value="Unassembled WGS sequence"/>
</dbReference>
<dbReference type="Pfam" id="PF02311">
    <property type="entry name" value="AraC_binding"/>
    <property type="match status" value="1"/>
</dbReference>
<dbReference type="EMBL" id="FZPC01000027">
    <property type="protein sequence ID" value="SNT43154.1"/>
    <property type="molecule type" value="Genomic_DNA"/>
</dbReference>
<evidence type="ECO:0000256" key="4">
    <source>
        <dbReference type="ARBA" id="ARBA00023159"/>
    </source>
</evidence>
<evidence type="ECO:0000313" key="9">
    <source>
        <dbReference type="Proteomes" id="UP000198309"/>
    </source>
</evidence>
<dbReference type="PANTHER" id="PTHR11019:SF190">
    <property type="entry name" value="ARAC-FAMILY REGULATORY PROTEIN"/>
    <property type="match status" value="1"/>
</dbReference>
<dbReference type="CDD" id="cd06124">
    <property type="entry name" value="cupin_NimR-like_N"/>
    <property type="match status" value="1"/>
</dbReference>
<dbReference type="SUPFAM" id="SSF51182">
    <property type="entry name" value="RmlC-like cupins"/>
    <property type="match status" value="1"/>
</dbReference>
<dbReference type="InterPro" id="IPR020449">
    <property type="entry name" value="Tscrpt_reg_AraC-type_HTH"/>
</dbReference>
<keyword evidence="9" id="KW-1185">Reference proteome</keyword>
<evidence type="ECO:0000313" key="8">
    <source>
        <dbReference type="EMBL" id="SNT43154.1"/>
    </source>
</evidence>